<dbReference type="OrthoDB" id="1044792at2759"/>
<dbReference type="Proteomes" id="UP001153076">
    <property type="component" value="Unassembled WGS sequence"/>
</dbReference>
<evidence type="ECO:0000256" key="1">
    <source>
        <dbReference type="SAM" id="MobiDB-lite"/>
    </source>
</evidence>
<comment type="caution">
    <text evidence="2">The sequence shown here is derived from an EMBL/GenBank/DDBJ whole genome shotgun (WGS) entry which is preliminary data.</text>
</comment>
<feature type="region of interest" description="Disordered" evidence="1">
    <location>
        <begin position="152"/>
        <end position="185"/>
    </location>
</feature>
<gene>
    <name evidence="2" type="ORF">Cgig2_011521</name>
</gene>
<sequence>MEAMKMVMKNFSKPAKGVIIRDLDKNMFSLQVFLAVDKRFRIGHTLKGCEKFDDNMNESTLQYREWLGASLVKIDRRIAEAEKSEEMKFFITFRKSKETSKAMTKLVFHEGGTLKGPSLEQTSFKSNVSVQLMSVDEEAKVPVGNEVCKRKKSHYEATSRLDESKQTSDKPRNSDSAVKKVEVAG</sequence>
<accession>A0A9Q1JNZ8</accession>
<reference evidence="2" key="1">
    <citation type="submission" date="2022-04" db="EMBL/GenBank/DDBJ databases">
        <title>Carnegiea gigantea Genome sequencing and assembly v2.</title>
        <authorList>
            <person name="Copetti D."/>
            <person name="Sanderson M.J."/>
            <person name="Burquez A."/>
            <person name="Wojciechowski M.F."/>
        </authorList>
    </citation>
    <scope>NUCLEOTIDE SEQUENCE</scope>
    <source>
        <strain evidence="2">SGP5-SGP5p</strain>
        <tissue evidence="2">Aerial part</tissue>
    </source>
</reference>
<dbReference type="EMBL" id="JAKOGI010001046">
    <property type="protein sequence ID" value="KAJ8428148.1"/>
    <property type="molecule type" value="Genomic_DNA"/>
</dbReference>
<keyword evidence="3" id="KW-1185">Reference proteome</keyword>
<organism evidence="2 3">
    <name type="scientific">Carnegiea gigantea</name>
    <dbReference type="NCBI Taxonomy" id="171969"/>
    <lineage>
        <taxon>Eukaryota</taxon>
        <taxon>Viridiplantae</taxon>
        <taxon>Streptophyta</taxon>
        <taxon>Embryophyta</taxon>
        <taxon>Tracheophyta</taxon>
        <taxon>Spermatophyta</taxon>
        <taxon>Magnoliopsida</taxon>
        <taxon>eudicotyledons</taxon>
        <taxon>Gunneridae</taxon>
        <taxon>Pentapetalae</taxon>
        <taxon>Caryophyllales</taxon>
        <taxon>Cactineae</taxon>
        <taxon>Cactaceae</taxon>
        <taxon>Cactoideae</taxon>
        <taxon>Echinocereeae</taxon>
        <taxon>Carnegiea</taxon>
    </lineage>
</organism>
<evidence type="ECO:0000313" key="2">
    <source>
        <dbReference type="EMBL" id="KAJ8428148.1"/>
    </source>
</evidence>
<evidence type="ECO:0000313" key="3">
    <source>
        <dbReference type="Proteomes" id="UP001153076"/>
    </source>
</evidence>
<feature type="compositionally biased region" description="Basic and acidic residues" evidence="1">
    <location>
        <begin position="154"/>
        <end position="185"/>
    </location>
</feature>
<protein>
    <submittedName>
        <fullName evidence="2">Uncharacterized protein</fullName>
    </submittedName>
</protein>
<name>A0A9Q1JNZ8_9CARY</name>
<dbReference type="AlphaFoldDB" id="A0A9Q1JNZ8"/>
<proteinExistence type="predicted"/>